<organism evidence="1 2">
    <name type="scientific">Embleya hyalina</name>
    <dbReference type="NCBI Taxonomy" id="516124"/>
    <lineage>
        <taxon>Bacteria</taxon>
        <taxon>Bacillati</taxon>
        <taxon>Actinomycetota</taxon>
        <taxon>Actinomycetes</taxon>
        <taxon>Kitasatosporales</taxon>
        <taxon>Streptomycetaceae</taxon>
        <taxon>Embleya</taxon>
    </lineage>
</organism>
<reference evidence="1 2" key="1">
    <citation type="submission" date="2018-12" db="EMBL/GenBank/DDBJ databases">
        <title>Draft genome sequence of Embleya hyalina NBRC 13850T.</title>
        <authorList>
            <person name="Komaki H."/>
            <person name="Hosoyama A."/>
            <person name="Kimura A."/>
            <person name="Ichikawa N."/>
            <person name="Tamura T."/>
        </authorList>
    </citation>
    <scope>NUCLEOTIDE SEQUENCE [LARGE SCALE GENOMIC DNA]</scope>
    <source>
        <strain evidence="1 2">NBRC 13850</strain>
    </source>
</reference>
<protein>
    <recommendedName>
        <fullName evidence="3">SMI1/KNR4 family protein</fullName>
    </recommendedName>
</protein>
<gene>
    <name evidence="1" type="ORF">EHYA_04775</name>
</gene>
<comment type="caution">
    <text evidence="1">The sequence shown here is derived from an EMBL/GenBank/DDBJ whole genome shotgun (WGS) entry which is preliminary data.</text>
</comment>
<evidence type="ECO:0000313" key="2">
    <source>
        <dbReference type="Proteomes" id="UP000286931"/>
    </source>
</evidence>
<evidence type="ECO:0000313" key="1">
    <source>
        <dbReference type="EMBL" id="GCD97088.1"/>
    </source>
</evidence>
<dbReference type="OrthoDB" id="3637779at2"/>
<name>A0A401YR53_9ACTN</name>
<dbReference type="Proteomes" id="UP000286931">
    <property type="component" value="Unassembled WGS sequence"/>
</dbReference>
<evidence type="ECO:0008006" key="3">
    <source>
        <dbReference type="Google" id="ProtNLM"/>
    </source>
</evidence>
<dbReference type="RefSeq" id="WP_126639096.1">
    <property type="nucleotide sequence ID" value="NZ_BIFH01000022.1"/>
</dbReference>
<dbReference type="AlphaFoldDB" id="A0A401YR53"/>
<keyword evidence="2" id="KW-1185">Reference proteome</keyword>
<sequence>MNSDSLDPHWVRNWTVDITAHLRSVLSVFDGDDPYPPGRNEIVLTGSDQRDFEAMRVHSAIPQDLITFYSVTNEVVMSAFANAFFINPPSHVIRQFSEEPVVLADGNLGTIFAGNGGGILYAMGSDNKVYRSHTAALNGGFTPIATGLRDFLEQLRDAVALYALVQDPGRW</sequence>
<accession>A0A401YR53</accession>
<dbReference type="EMBL" id="BIFH01000022">
    <property type="protein sequence ID" value="GCD97088.1"/>
    <property type="molecule type" value="Genomic_DNA"/>
</dbReference>
<proteinExistence type="predicted"/>